<keyword evidence="1" id="KW-0812">Transmembrane</keyword>
<feature type="transmembrane region" description="Helical" evidence="1">
    <location>
        <begin position="225"/>
        <end position="248"/>
    </location>
</feature>
<proteinExistence type="predicted"/>
<gene>
    <name evidence="2" type="ORF">C8D85_3105</name>
</gene>
<dbReference type="OrthoDB" id="6210861at2"/>
<feature type="transmembrane region" description="Helical" evidence="1">
    <location>
        <begin position="70"/>
        <end position="93"/>
    </location>
</feature>
<keyword evidence="3" id="KW-1185">Reference proteome</keyword>
<dbReference type="Proteomes" id="UP000295729">
    <property type="component" value="Unassembled WGS sequence"/>
</dbReference>
<organism evidence="2 3">
    <name type="scientific">Marinomonas communis</name>
    <dbReference type="NCBI Taxonomy" id="28254"/>
    <lineage>
        <taxon>Bacteria</taxon>
        <taxon>Pseudomonadati</taxon>
        <taxon>Pseudomonadota</taxon>
        <taxon>Gammaproteobacteria</taxon>
        <taxon>Oceanospirillales</taxon>
        <taxon>Oceanospirillaceae</taxon>
        <taxon>Marinomonas</taxon>
    </lineage>
</organism>
<keyword evidence="1" id="KW-0472">Membrane</keyword>
<dbReference type="AlphaFoldDB" id="A0A4R6WYE2"/>
<evidence type="ECO:0000313" key="3">
    <source>
        <dbReference type="Proteomes" id="UP000295729"/>
    </source>
</evidence>
<accession>A0A4R6WYE2</accession>
<name>A0A4R6WYE2_9GAMM</name>
<protein>
    <submittedName>
        <fullName evidence="2">Uncharacterized protein DUF2868</fullName>
    </submittedName>
</protein>
<dbReference type="InterPro" id="IPR021296">
    <property type="entry name" value="DUF2868"/>
</dbReference>
<feature type="transmembrane region" description="Helical" evidence="1">
    <location>
        <begin position="144"/>
        <end position="165"/>
    </location>
</feature>
<comment type="caution">
    <text evidence="2">The sequence shown here is derived from an EMBL/GenBank/DDBJ whole genome shotgun (WGS) entry which is preliminary data.</text>
</comment>
<sequence length="404" mass="45966">MKENEKQAFISHLQQTSSSSTFSSDIDTHYLKAKSLVRSTQVGAFLIAFLFGILAAPVAFQTNATQQINIFWLLVILLGAHFFSLLLWCVSLITKPYRLPGDSGWLTPVMVRFSQWLKISPVAMEGFQSLHISGKLKHWWGARLIHGCWLAYLIGGFLSATLFLMTHHVQFIWQTTLLTIEDFTSLTHVLSVIPSWLGVAVPSLQDIQLSQISTLVQPDDTRKIWATWLLSSLVIYGIAVRGICLVVSQVAYQHQRKRLWFTIKSSTVTSTRSTIIDADNTSSDNHTKITEQPFSLRTAELKDATYYLFEWSHEIPSELAQNRPVNMLNDAESQRRFIAEHPNNAILMIDSNSSPDRGSARFLKHSHTSDMEYYLYGNVFNQEWVNTLRSLGVEQQNIALWEVK</sequence>
<keyword evidence="1" id="KW-1133">Transmembrane helix</keyword>
<dbReference type="Pfam" id="PF11067">
    <property type="entry name" value="DUF2868"/>
    <property type="match status" value="1"/>
</dbReference>
<dbReference type="RefSeq" id="WP_133564414.1">
    <property type="nucleotide sequence ID" value="NZ_SNZA01000006.1"/>
</dbReference>
<feature type="transmembrane region" description="Helical" evidence="1">
    <location>
        <begin position="42"/>
        <end position="64"/>
    </location>
</feature>
<evidence type="ECO:0000313" key="2">
    <source>
        <dbReference type="EMBL" id="TDR06175.1"/>
    </source>
</evidence>
<reference evidence="2 3" key="1">
    <citation type="submission" date="2019-03" db="EMBL/GenBank/DDBJ databases">
        <title>Genomic Encyclopedia of Type Strains, Phase IV (KMG-IV): sequencing the most valuable type-strain genomes for metagenomic binning, comparative biology and taxonomic classification.</title>
        <authorList>
            <person name="Goeker M."/>
        </authorList>
    </citation>
    <scope>NUCLEOTIDE SEQUENCE [LARGE SCALE GENOMIC DNA]</scope>
    <source>
        <strain evidence="2 3">DSM 5604</strain>
    </source>
</reference>
<evidence type="ECO:0000256" key="1">
    <source>
        <dbReference type="SAM" id="Phobius"/>
    </source>
</evidence>
<dbReference type="EMBL" id="SNZA01000006">
    <property type="protein sequence ID" value="TDR06175.1"/>
    <property type="molecule type" value="Genomic_DNA"/>
</dbReference>